<evidence type="ECO:0000256" key="5">
    <source>
        <dbReference type="NCBIfam" id="TIGR01378"/>
    </source>
</evidence>
<dbReference type="CDD" id="cd07995">
    <property type="entry name" value="TPK"/>
    <property type="match status" value="1"/>
</dbReference>
<reference evidence="7 8" key="1">
    <citation type="submission" date="2024-06" db="EMBL/GenBank/DDBJ databases">
        <title>Genomic Encyclopedia of Type Strains, Phase IV (KMG-IV): sequencing the most valuable type-strain genomes for metagenomic binning, comparative biology and taxonomic classification.</title>
        <authorList>
            <person name="Goeker M."/>
        </authorList>
    </citation>
    <scope>NUCLEOTIDE SEQUENCE [LARGE SCALE GENOMIC DNA]</scope>
    <source>
        <strain evidence="7 8">DSM 29780</strain>
    </source>
</reference>
<dbReference type="Pfam" id="PF04263">
    <property type="entry name" value="TPK_catalytic"/>
    <property type="match status" value="1"/>
</dbReference>
<dbReference type="NCBIfam" id="TIGR01378">
    <property type="entry name" value="thi_PPkinase"/>
    <property type="match status" value="1"/>
</dbReference>
<dbReference type="InterPro" id="IPR007373">
    <property type="entry name" value="Thiamin_PyroPKinase_B1-bd"/>
</dbReference>
<dbReference type="PANTHER" id="PTHR41299">
    <property type="entry name" value="THIAMINE PYROPHOSPHOKINASE"/>
    <property type="match status" value="1"/>
</dbReference>
<comment type="caution">
    <text evidence="7">The sequence shown here is derived from an EMBL/GenBank/DDBJ whole genome shotgun (WGS) entry which is preliminary data.</text>
</comment>
<proteinExistence type="predicted"/>
<dbReference type="InterPro" id="IPR007371">
    <property type="entry name" value="TPK_catalytic"/>
</dbReference>
<evidence type="ECO:0000259" key="6">
    <source>
        <dbReference type="SMART" id="SM00983"/>
    </source>
</evidence>
<keyword evidence="1 7" id="KW-0808">Transferase</keyword>
<dbReference type="SMART" id="SM00983">
    <property type="entry name" value="TPK_B1_binding"/>
    <property type="match status" value="1"/>
</dbReference>
<sequence length="214" mass="22265">MSLFTLLLAGDLAITDRLIAQVAGTRVIAADGGMRHARALGVTPELWVGDFDSAPDALLDEWQGIERQPYPRAKNATDGEIAVDTAIARGATSLVIAGALGGERTDHAVMHLLLALSLTERGIPTLLTTGEEEAQALLGGTLRIDLPKGALFSILPFSALSGLTIEGARYPLDRAEIDAGSSRTVSNVAEGPVTITLQSGRAMVIARPADMSGG</sequence>
<dbReference type="InterPro" id="IPR036759">
    <property type="entry name" value="TPK_catalytic_sf"/>
</dbReference>
<dbReference type="SUPFAM" id="SSF63999">
    <property type="entry name" value="Thiamin pyrophosphokinase, catalytic domain"/>
    <property type="match status" value="1"/>
</dbReference>
<dbReference type="InterPro" id="IPR006282">
    <property type="entry name" value="Thi_PPkinase"/>
</dbReference>
<keyword evidence="2" id="KW-0547">Nucleotide-binding</keyword>
<dbReference type="PANTHER" id="PTHR41299:SF1">
    <property type="entry name" value="THIAMINE PYROPHOSPHOKINASE"/>
    <property type="match status" value="1"/>
</dbReference>
<evidence type="ECO:0000256" key="2">
    <source>
        <dbReference type="ARBA" id="ARBA00022741"/>
    </source>
</evidence>
<feature type="domain" description="Thiamin pyrophosphokinase thiamin-binding" evidence="6">
    <location>
        <begin position="140"/>
        <end position="203"/>
    </location>
</feature>
<name>A0ABV2J3X9_9HYPH</name>
<organism evidence="7 8">
    <name type="scientific">Rhizobium aquaticum</name>
    <dbReference type="NCBI Taxonomy" id="1549636"/>
    <lineage>
        <taxon>Bacteria</taxon>
        <taxon>Pseudomonadati</taxon>
        <taxon>Pseudomonadota</taxon>
        <taxon>Alphaproteobacteria</taxon>
        <taxon>Hyphomicrobiales</taxon>
        <taxon>Rhizobiaceae</taxon>
        <taxon>Rhizobium/Agrobacterium group</taxon>
        <taxon>Rhizobium</taxon>
    </lineage>
</organism>
<dbReference type="Gene3D" id="3.40.50.10240">
    <property type="entry name" value="Thiamin pyrophosphokinase, catalytic domain"/>
    <property type="match status" value="1"/>
</dbReference>
<protein>
    <recommendedName>
        <fullName evidence="5">Thiamine diphosphokinase</fullName>
        <ecNumber evidence="5">2.7.6.2</ecNumber>
    </recommendedName>
</protein>
<dbReference type="Pfam" id="PF04265">
    <property type="entry name" value="TPK_B1_binding"/>
    <property type="match status" value="1"/>
</dbReference>
<dbReference type="InterPro" id="IPR053149">
    <property type="entry name" value="TPK"/>
</dbReference>
<evidence type="ECO:0000256" key="4">
    <source>
        <dbReference type="ARBA" id="ARBA00022840"/>
    </source>
</evidence>
<dbReference type="RefSeq" id="WP_354557909.1">
    <property type="nucleotide sequence ID" value="NZ_JBEPMB010000007.1"/>
</dbReference>
<dbReference type="Proteomes" id="UP001549047">
    <property type="component" value="Unassembled WGS sequence"/>
</dbReference>
<dbReference type="EC" id="2.7.6.2" evidence="5"/>
<dbReference type="EMBL" id="JBEPMB010000007">
    <property type="protein sequence ID" value="MET3615436.1"/>
    <property type="molecule type" value="Genomic_DNA"/>
</dbReference>
<gene>
    <name evidence="7" type="ORF">ABID16_003780</name>
</gene>
<keyword evidence="4" id="KW-0067">ATP-binding</keyword>
<dbReference type="GO" id="GO:0004788">
    <property type="term" value="F:thiamine diphosphokinase activity"/>
    <property type="evidence" value="ECO:0007669"/>
    <property type="project" value="UniProtKB-EC"/>
</dbReference>
<keyword evidence="8" id="KW-1185">Reference proteome</keyword>
<keyword evidence="3" id="KW-0418">Kinase</keyword>
<evidence type="ECO:0000256" key="1">
    <source>
        <dbReference type="ARBA" id="ARBA00022679"/>
    </source>
</evidence>
<evidence type="ECO:0000256" key="3">
    <source>
        <dbReference type="ARBA" id="ARBA00022777"/>
    </source>
</evidence>
<evidence type="ECO:0000313" key="8">
    <source>
        <dbReference type="Proteomes" id="UP001549047"/>
    </source>
</evidence>
<evidence type="ECO:0000313" key="7">
    <source>
        <dbReference type="EMBL" id="MET3615436.1"/>
    </source>
</evidence>
<accession>A0ABV2J3X9</accession>